<gene>
    <name evidence="12" type="ORF">PV07_06241</name>
</gene>
<evidence type="ECO:0000259" key="11">
    <source>
        <dbReference type="Pfam" id="PF00248"/>
    </source>
</evidence>
<evidence type="ECO:0000313" key="13">
    <source>
        <dbReference type="Proteomes" id="UP000054466"/>
    </source>
</evidence>
<dbReference type="GO" id="GO:0016616">
    <property type="term" value="F:oxidoreductase activity, acting on the CH-OH group of donors, NAD or NADP as acceptor"/>
    <property type="evidence" value="ECO:0007669"/>
    <property type="project" value="UniProtKB-ARBA"/>
</dbReference>
<dbReference type="InterPro" id="IPR023210">
    <property type="entry name" value="NADP_OxRdtase_dom"/>
</dbReference>
<dbReference type="EC" id="1.1.1.307" evidence="2"/>
<dbReference type="Pfam" id="PF00248">
    <property type="entry name" value="Aldo_ket_red"/>
    <property type="match status" value="1"/>
</dbReference>
<evidence type="ECO:0000256" key="9">
    <source>
        <dbReference type="PIRSR" id="PIRSR000097-2"/>
    </source>
</evidence>
<evidence type="ECO:0000256" key="5">
    <source>
        <dbReference type="ARBA" id="ARBA00025065"/>
    </source>
</evidence>
<keyword evidence="13" id="KW-1185">Reference proteome</keyword>
<dbReference type="Proteomes" id="UP000054466">
    <property type="component" value="Unassembled WGS sequence"/>
</dbReference>
<accession>A0A0D2D4B8</accession>
<dbReference type="Gene3D" id="3.20.20.100">
    <property type="entry name" value="NADP-dependent oxidoreductase domain"/>
    <property type="match status" value="1"/>
</dbReference>
<comment type="similarity">
    <text evidence="1">Belongs to the aldo/keto reductase family.</text>
</comment>
<evidence type="ECO:0000256" key="2">
    <source>
        <dbReference type="ARBA" id="ARBA00012845"/>
    </source>
</evidence>
<dbReference type="PANTHER" id="PTHR43827">
    <property type="entry name" value="2,5-DIKETO-D-GLUCONIC ACID REDUCTASE"/>
    <property type="match status" value="1"/>
</dbReference>
<dbReference type="VEuPathDB" id="FungiDB:PV07_06241"/>
<feature type="active site" description="Proton donor" evidence="8">
    <location>
        <position position="56"/>
    </location>
</feature>
<dbReference type="PANTHER" id="PTHR43827:SF3">
    <property type="entry name" value="NADP-DEPENDENT OXIDOREDUCTASE DOMAIN-CONTAINING PROTEIN"/>
    <property type="match status" value="1"/>
</dbReference>
<dbReference type="HOGENOM" id="CLU_023205_0_3_1"/>
<evidence type="ECO:0000256" key="6">
    <source>
        <dbReference type="ARBA" id="ARBA00047534"/>
    </source>
</evidence>
<keyword evidence="4" id="KW-0560">Oxidoreductase</keyword>
<evidence type="ECO:0000256" key="4">
    <source>
        <dbReference type="ARBA" id="ARBA00023002"/>
    </source>
</evidence>
<dbReference type="GeneID" id="27345435"/>
<protein>
    <recommendedName>
        <fullName evidence="2">D-xylose reductase [NAD(P)H]</fullName>
        <ecNumber evidence="2">1.1.1.307</ecNumber>
    </recommendedName>
</protein>
<dbReference type="FunFam" id="3.20.20.100:FF:000002">
    <property type="entry name" value="2,5-diketo-D-gluconic acid reductase A"/>
    <property type="match status" value="1"/>
</dbReference>
<dbReference type="InterPro" id="IPR044494">
    <property type="entry name" value="AKR3C2/3"/>
</dbReference>
<dbReference type="OrthoDB" id="416253at2759"/>
<proteinExistence type="inferred from homology"/>
<dbReference type="InterPro" id="IPR018170">
    <property type="entry name" value="Aldo/ket_reductase_CS"/>
</dbReference>
<dbReference type="PRINTS" id="PR00069">
    <property type="entry name" value="ALDKETRDTASE"/>
</dbReference>
<dbReference type="GO" id="GO:0016652">
    <property type="term" value="F:oxidoreductase activity, acting on NAD(P)H as acceptor"/>
    <property type="evidence" value="ECO:0007669"/>
    <property type="project" value="InterPro"/>
</dbReference>
<dbReference type="InterPro" id="IPR036812">
    <property type="entry name" value="NAD(P)_OxRdtase_dom_sf"/>
</dbReference>
<dbReference type="CDD" id="cd19120">
    <property type="entry name" value="AKR_AKR3C2-3"/>
    <property type="match status" value="1"/>
</dbReference>
<dbReference type="STRING" id="569365.A0A0D2D4B8"/>
<evidence type="ECO:0000256" key="1">
    <source>
        <dbReference type="ARBA" id="ARBA00007905"/>
    </source>
</evidence>
<name>A0A0D2D4B8_9EURO</name>
<feature type="binding site" evidence="9">
    <location>
        <position position="110"/>
    </location>
    <ligand>
        <name>substrate</name>
    </ligand>
</feature>
<evidence type="ECO:0000256" key="3">
    <source>
        <dbReference type="ARBA" id="ARBA00022857"/>
    </source>
</evidence>
<dbReference type="RefSeq" id="XP_016250715.1">
    <property type="nucleotide sequence ID" value="XM_016393196.1"/>
</dbReference>
<dbReference type="PIRSF" id="PIRSF000097">
    <property type="entry name" value="AKR"/>
    <property type="match status" value="1"/>
</dbReference>
<dbReference type="AlphaFoldDB" id="A0A0D2D4B8"/>
<evidence type="ECO:0000256" key="8">
    <source>
        <dbReference type="PIRSR" id="PIRSR000097-1"/>
    </source>
</evidence>
<evidence type="ECO:0000256" key="10">
    <source>
        <dbReference type="PIRSR" id="PIRSR000097-3"/>
    </source>
</evidence>
<dbReference type="InterPro" id="IPR020471">
    <property type="entry name" value="AKR"/>
</dbReference>
<comment type="catalytic activity">
    <reaction evidence="6">
        <text>xylitol + NADP(+) = D-xylose + NADPH + H(+)</text>
        <dbReference type="Rhea" id="RHEA:27445"/>
        <dbReference type="ChEBI" id="CHEBI:15378"/>
        <dbReference type="ChEBI" id="CHEBI:17151"/>
        <dbReference type="ChEBI" id="CHEBI:53455"/>
        <dbReference type="ChEBI" id="CHEBI:57783"/>
        <dbReference type="ChEBI" id="CHEBI:58349"/>
        <dbReference type="EC" id="1.1.1.307"/>
    </reaction>
</comment>
<reference evidence="12 13" key="1">
    <citation type="submission" date="2015-01" db="EMBL/GenBank/DDBJ databases">
        <title>The Genome Sequence of Cladophialophora immunda CBS83496.</title>
        <authorList>
            <consortium name="The Broad Institute Genomics Platform"/>
            <person name="Cuomo C."/>
            <person name="de Hoog S."/>
            <person name="Gorbushina A."/>
            <person name="Stielow B."/>
            <person name="Teixiera M."/>
            <person name="Abouelleil A."/>
            <person name="Chapman S.B."/>
            <person name="Priest M."/>
            <person name="Young S.K."/>
            <person name="Wortman J."/>
            <person name="Nusbaum C."/>
            <person name="Birren B."/>
        </authorList>
    </citation>
    <scope>NUCLEOTIDE SEQUENCE [LARGE SCALE GENOMIC DNA]</scope>
    <source>
        <strain evidence="12 13">CBS 83496</strain>
    </source>
</reference>
<organism evidence="12 13">
    <name type="scientific">Cladophialophora immunda</name>
    <dbReference type="NCBI Taxonomy" id="569365"/>
    <lineage>
        <taxon>Eukaryota</taxon>
        <taxon>Fungi</taxon>
        <taxon>Dikarya</taxon>
        <taxon>Ascomycota</taxon>
        <taxon>Pezizomycotina</taxon>
        <taxon>Eurotiomycetes</taxon>
        <taxon>Chaetothyriomycetidae</taxon>
        <taxon>Chaetothyriales</taxon>
        <taxon>Herpotrichiellaceae</taxon>
        <taxon>Cladophialophora</taxon>
    </lineage>
</organism>
<keyword evidence="3" id="KW-0521">NADP</keyword>
<comment type="catalytic activity">
    <reaction evidence="7">
        <text>xylitol + NAD(+) = D-xylose + NADH + H(+)</text>
        <dbReference type="Rhea" id="RHEA:27441"/>
        <dbReference type="ChEBI" id="CHEBI:15378"/>
        <dbReference type="ChEBI" id="CHEBI:17151"/>
        <dbReference type="ChEBI" id="CHEBI:53455"/>
        <dbReference type="ChEBI" id="CHEBI:57540"/>
        <dbReference type="ChEBI" id="CHEBI:57945"/>
        <dbReference type="EC" id="1.1.1.307"/>
    </reaction>
</comment>
<evidence type="ECO:0000256" key="7">
    <source>
        <dbReference type="ARBA" id="ARBA00049485"/>
    </source>
</evidence>
<evidence type="ECO:0000313" key="12">
    <source>
        <dbReference type="EMBL" id="KIW30499.1"/>
    </source>
</evidence>
<dbReference type="SUPFAM" id="SSF51430">
    <property type="entry name" value="NAD(P)-linked oxidoreductase"/>
    <property type="match status" value="1"/>
</dbReference>
<feature type="site" description="Lowers pKa of active site Tyr" evidence="10">
    <location>
        <position position="81"/>
    </location>
</feature>
<sequence length="287" mass="32118">MPGHKMKALDGPFMLAFGTGSTWRKEDPEALNTRLIEIVKEALELGYRHLDTAELYNTEREVGEAIKQSGVPVSEIYITGKVFTMSDIQGAFGRTLQRLGVDYIDLYLLHYPYFAKSKEDLQAAWAELEAIYDSGRVGAIGVSNFTGDHIETILETARIRPVCNQVELNPYLPRIQLQEYHKKHGIQTFAFSPLSPIVRATPGPLDSELTSIAEKHGISTALALIRWALQQDIAVVTTSTEKARMKDHLLALNASLPPEEVALISKLGAEKHFRGRWNDKFAADDRR</sequence>
<feature type="domain" description="NADP-dependent oxidoreductase" evidence="11">
    <location>
        <begin position="16"/>
        <end position="267"/>
    </location>
</feature>
<comment type="function">
    <text evidence="5">Catalyzes the initial reaction in the xylose utilization pathway by reducing D-xylose into xylitol. Xylose is a major component of hemicelluloses such as xylan. Most fungi utilize D-xylose via three enzymatic reactions, xylose reductase (XR), xylitol dehydrogenase (XDH), and xylulokinase, to form xylulose 5-phosphate, which enters pentose phosphate pathway.</text>
</comment>
<dbReference type="EMBL" id="KN847042">
    <property type="protein sequence ID" value="KIW30499.1"/>
    <property type="molecule type" value="Genomic_DNA"/>
</dbReference>
<dbReference type="PROSITE" id="PS00798">
    <property type="entry name" value="ALDOKETO_REDUCTASE_1"/>
    <property type="match status" value="1"/>
</dbReference>